<keyword evidence="2" id="KW-0732">Signal</keyword>
<keyword evidence="1" id="KW-0812">Transmembrane</keyword>
<sequence length="136" mass="15987">MRRLRLALILLVLGSLKSVPLCKCLYEMYVLFSLHDLHLVKDKFTHVSKTYLVCLSICIFTIPHASFLFHLVIKTDLIKKFKMGEILAHFSVHFAVQHNTDSTFLVHVSRVSNMYLNVRDRRDDLCYYCYEILCDE</sequence>
<accession>A0AAN7GRC9</accession>
<evidence type="ECO:0000313" key="4">
    <source>
        <dbReference type="Proteomes" id="UP001345219"/>
    </source>
</evidence>
<keyword evidence="1" id="KW-1133">Transmembrane helix</keyword>
<comment type="caution">
    <text evidence="3">The sequence shown here is derived from an EMBL/GenBank/DDBJ whole genome shotgun (WGS) entry which is preliminary data.</text>
</comment>
<evidence type="ECO:0000313" key="3">
    <source>
        <dbReference type="EMBL" id="KAK4742229.1"/>
    </source>
</evidence>
<name>A0AAN7GRC9_9MYRT</name>
<reference evidence="3 4" key="1">
    <citation type="journal article" date="2023" name="Hortic Res">
        <title>Pangenome of water caltrop reveals structural variations and asymmetric subgenome divergence after allopolyploidization.</title>
        <authorList>
            <person name="Zhang X."/>
            <person name="Chen Y."/>
            <person name="Wang L."/>
            <person name="Yuan Y."/>
            <person name="Fang M."/>
            <person name="Shi L."/>
            <person name="Lu R."/>
            <person name="Comes H.P."/>
            <person name="Ma Y."/>
            <person name="Chen Y."/>
            <person name="Huang G."/>
            <person name="Zhou Y."/>
            <person name="Zheng Z."/>
            <person name="Qiu Y."/>
        </authorList>
    </citation>
    <scope>NUCLEOTIDE SEQUENCE [LARGE SCALE GENOMIC DNA]</scope>
    <source>
        <tissue evidence="3">Roots</tissue>
    </source>
</reference>
<organism evidence="3 4">
    <name type="scientific">Trapa incisa</name>
    <dbReference type="NCBI Taxonomy" id="236973"/>
    <lineage>
        <taxon>Eukaryota</taxon>
        <taxon>Viridiplantae</taxon>
        <taxon>Streptophyta</taxon>
        <taxon>Embryophyta</taxon>
        <taxon>Tracheophyta</taxon>
        <taxon>Spermatophyta</taxon>
        <taxon>Magnoliopsida</taxon>
        <taxon>eudicotyledons</taxon>
        <taxon>Gunneridae</taxon>
        <taxon>Pentapetalae</taxon>
        <taxon>rosids</taxon>
        <taxon>malvids</taxon>
        <taxon>Myrtales</taxon>
        <taxon>Lythraceae</taxon>
        <taxon>Trapa</taxon>
    </lineage>
</organism>
<evidence type="ECO:0008006" key="5">
    <source>
        <dbReference type="Google" id="ProtNLM"/>
    </source>
</evidence>
<evidence type="ECO:0000256" key="1">
    <source>
        <dbReference type="SAM" id="Phobius"/>
    </source>
</evidence>
<dbReference type="AlphaFoldDB" id="A0AAN7GRC9"/>
<feature type="signal peptide" evidence="2">
    <location>
        <begin position="1"/>
        <end position="18"/>
    </location>
</feature>
<feature type="transmembrane region" description="Helical" evidence="1">
    <location>
        <begin position="50"/>
        <end position="73"/>
    </location>
</feature>
<gene>
    <name evidence="3" type="ORF">SAY87_000230</name>
</gene>
<dbReference type="Proteomes" id="UP001345219">
    <property type="component" value="Chromosome 1"/>
</dbReference>
<feature type="chain" id="PRO_5043040823" description="Secreted protein" evidence="2">
    <location>
        <begin position="19"/>
        <end position="136"/>
    </location>
</feature>
<protein>
    <recommendedName>
        <fullName evidence="5">Secreted protein</fullName>
    </recommendedName>
</protein>
<keyword evidence="4" id="KW-1185">Reference proteome</keyword>
<evidence type="ECO:0000256" key="2">
    <source>
        <dbReference type="SAM" id="SignalP"/>
    </source>
</evidence>
<dbReference type="EMBL" id="JAXIOK010000023">
    <property type="protein sequence ID" value="KAK4742229.1"/>
    <property type="molecule type" value="Genomic_DNA"/>
</dbReference>
<proteinExistence type="predicted"/>
<keyword evidence="1" id="KW-0472">Membrane</keyword>